<evidence type="ECO:0000256" key="2">
    <source>
        <dbReference type="ARBA" id="ARBA00002224"/>
    </source>
</evidence>
<dbReference type="Pfam" id="PF00464">
    <property type="entry name" value="SHMT"/>
    <property type="match status" value="1"/>
</dbReference>
<dbReference type="Gene3D" id="3.40.640.10">
    <property type="entry name" value="Type I PLP-dependent aspartate aminotransferase-like (Major domain)"/>
    <property type="match status" value="1"/>
</dbReference>
<comment type="similarity">
    <text evidence="4 8">Belongs to the SHMT family.</text>
</comment>
<comment type="function">
    <text evidence="2 8">Interconversion of serine and glycine.</text>
</comment>
<evidence type="ECO:0000256" key="1">
    <source>
        <dbReference type="ARBA" id="ARBA00001933"/>
    </source>
</evidence>
<dbReference type="InterPro" id="IPR019798">
    <property type="entry name" value="Ser_HO-MeTrfase_PLP_BS"/>
</dbReference>
<evidence type="ECO:0000256" key="5">
    <source>
        <dbReference type="ARBA" id="ARBA00022563"/>
    </source>
</evidence>
<protein>
    <recommendedName>
        <fullName evidence="8">Serine hydroxymethyltransferase</fullName>
        <ecNumber evidence="8">2.1.2.1</ecNumber>
    </recommendedName>
</protein>
<dbReference type="Proteomes" id="UP001652621">
    <property type="component" value="Unplaced"/>
</dbReference>
<comment type="pathway">
    <text evidence="3 8">One-carbon metabolism; tetrahydrofolate interconversion.</text>
</comment>
<dbReference type="GeneID" id="101896545"/>
<evidence type="ECO:0000259" key="9">
    <source>
        <dbReference type="Pfam" id="PF00464"/>
    </source>
</evidence>
<dbReference type="CDD" id="cd00378">
    <property type="entry name" value="SHMT"/>
    <property type="match status" value="1"/>
</dbReference>
<evidence type="ECO:0000256" key="6">
    <source>
        <dbReference type="ARBA" id="ARBA00022679"/>
    </source>
</evidence>
<name>A0ABM3UWK1_MUSDO</name>
<dbReference type="HAMAP" id="MF_00051">
    <property type="entry name" value="SHMT"/>
    <property type="match status" value="1"/>
</dbReference>
<keyword evidence="5 8" id="KW-0554">One-carbon metabolism</keyword>
<evidence type="ECO:0000256" key="7">
    <source>
        <dbReference type="ARBA" id="ARBA00022898"/>
    </source>
</evidence>
<dbReference type="EC" id="2.1.2.1" evidence="8"/>
<accession>A0ABM3UWK1</accession>
<dbReference type="InterPro" id="IPR015424">
    <property type="entry name" value="PyrdxlP-dep_Trfase"/>
</dbReference>
<organism evidence="10 11">
    <name type="scientific">Musca domestica</name>
    <name type="common">House fly</name>
    <dbReference type="NCBI Taxonomy" id="7370"/>
    <lineage>
        <taxon>Eukaryota</taxon>
        <taxon>Metazoa</taxon>
        <taxon>Ecdysozoa</taxon>
        <taxon>Arthropoda</taxon>
        <taxon>Hexapoda</taxon>
        <taxon>Insecta</taxon>
        <taxon>Pterygota</taxon>
        <taxon>Neoptera</taxon>
        <taxon>Endopterygota</taxon>
        <taxon>Diptera</taxon>
        <taxon>Brachycera</taxon>
        <taxon>Muscomorpha</taxon>
        <taxon>Muscoidea</taxon>
        <taxon>Muscidae</taxon>
        <taxon>Musca</taxon>
    </lineage>
</organism>
<dbReference type="RefSeq" id="XP_058977903.1">
    <property type="nucleotide sequence ID" value="XM_059121920.1"/>
</dbReference>
<dbReference type="InterPro" id="IPR015422">
    <property type="entry name" value="PyrdxlP-dep_Trfase_small"/>
</dbReference>
<dbReference type="InterPro" id="IPR001085">
    <property type="entry name" value="Ser_HO-MeTrfase"/>
</dbReference>
<gene>
    <name evidence="11" type="primary">LOC101896545</name>
</gene>
<dbReference type="InterPro" id="IPR015421">
    <property type="entry name" value="PyrdxlP-dep_Trfase_major"/>
</dbReference>
<reference evidence="11" key="1">
    <citation type="submission" date="2025-08" db="UniProtKB">
        <authorList>
            <consortium name="RefSeq"/>
        </authorList>
    </citation>
    <scope>IDENTIFICATION</scope>
    <source>
        <strain evidence="11">Aabys</strain>
        <tissue evidence="11">Whole body</tissue>
    </source>
</reference>
<evidence type="ECO:0000313" key="11">
    <source>
        <dbReference type="RefSeq" id="XP_058977903.1"/>
    </source>
</evidence>
<evidence type="ECO:0000256" key="8">
    <source>
        <dbReference type="RuleBase" id="RU000585"/>
    </source>
</evidence>
<dbReference type="PANTHER" id="PTHR11680">
    <property type="entry name" value="SERINE HYDROXYMETHYLTRANSFERASE"/>
    <property type="match status" value="1"/>
</dbReference>
<comment type="cofactor">
    <cofactor evidence="1 8">
        <name>pyridoxal 5'-phosphate</name>
        <dbReference type="ChEBI" id="CHEBI:597326"/>
    </cofactor>
</comment>
<dbReference type="InterPro" id="IPR039429">
    <property type="entry name" value="SHMT-like_dom"/>
</dbReference>
<keyword evidence="10" id="KW-1185">Reference proteome</keyword>
<dbReference type="SUPFAM" id="SSF53383">
    <property type="entry name" value="PLP-dependent transferases"/>
    <property type="match status" value="1"/>
</dbReference>
<dbReference type="Gene3D" id="3.90.1150.10">
    <property type="entry name" value="Aspartate Aminotransferase, domain 1"/>
    <property type="match status" value="1"/>
</dbReference>
<comment type="catalytic activity">
    <reaction evidence="8">
        <text>(6R)-5,10-methylene-5,6,7,8-tetrahydrofolate + glycine + H2O = (6S)-5,6,7,8-tetrahydrofolate + L-serine</text>
        <dbReference type="Rhea" id="RHEA:15481"/>
        <dbReference type="ChEBI" id="CHEBI:15377"/>
        <dbReference type="ChEBI" id="CHEBI:15636"/>
        <dbReference type="ChEBI" id="CHEBI:33384"/>
        <dbReference type="ChEBI" id="CHEBI:57305"/>
        <dbReference type="ChEBI" id="CHEBI:57453"/>
        <dbReference type="EC" id="2.1.2.1"/>
    </reaction>
</comment>
<sequence>MQAIGYNRITLPLFNIARSGVSAKRSFSSLSYAVKSATYPSSHERTGILSADSVGKRETFVGHAGLVRCVSSSSPALYSSSATKMSGNSKLLTSSIREIDTELLDLIKKEKQRQSQGLEMIASENFTSLSVLECLSSCLHNKYSEGLPGKRYYGGNQFIDKIELLAQKRALEAFNLNPEEWGVNVQPYSGSPANFAVYTGLLQPHDRIMGLDLPDGGHLTHGFMTANKRISATSIFFESMPYKVNASTGLVDYDGLEANAKLFKPKIIIAGVSCYSRCLDYARFRKVCNDNDAYLFADMAHVAGLVAAGLIPSPFEYADVVSTTTHKTLRGPRAGVIFFRKGVRKVKPNGEKVMYDLEDRINNAVFPGLQGGPHNNAIAGIATAFKQAKSPEFKEYQTQVIANARRLCEGLMKKGYNIATGGTDVHLVLVDLRNVGLTGSRAEYVLEEVNIACNKNTVPGDKSAMNPSGIRLGTPALTTRGLVETDIDAVVEYIDAALKICGEAMKVSGPKLVDFQKTVHENAEIQSKIVALRSEIEKFSEKFPLPGFADI</sequence>
<evidence type="ECO:0000256" key="4">
    <source>
        <dbReference type="ARBA" id="ARBA00006376"/>
    </source>
</evidence>
<proteinExistence type="inferred from homology"/>
<dbReference type="PROSITE" id="PS00096">
    <property type="entry name" value="SHMT"/>
    <property type="match status" value="1"/>
</dbReference>
<keyword evidence="6 8" id="KW-0808">Transferase</keyword>
<feature type="domain" description="Serine hydroxymethyltransferase-like" evidence="9">
    <location>
        <begin position="97"/>
        <end position="494"/>
    </location>
</feature>
<dbReference type="InterPro" id="IPR049943">
    <property type="entry name" value="Ser_HO-MeTrfase-like"/>
</dbReference>
<evidence type="ECO:0000256" key="3">
    <source>
        <dbReference type="ARBA" id="ARBA00004777"/>
    </source>
</evidence>
<dbReference type="NCBIfam" id="NF000586">
    <property type="entry name" value="PRK00011.1"/>
    <property type="match status" value="1"/>
</dbReference>
<evidence type="ECO:0000313" key="10">
    <source>
        <dbReference type="Proteomes" id="UP001652621"/>
    </source>
</evidence>
<keyword evidence="7 8" id="KW-0663">Pyridoxal phosphate</keyword>
<dbReference type="PANTHER" id="PTHR11680:SF59">
    <property type="entry name" value="SERINE HYDROXYMETHYLTRANSFERASE, CYTOSOLIC"/>
    <property type="match status" value="1"/>
</dbReference>